<proteinExistence type="predicted"/>
<evidence type="ECO:0000313" key="1">
    <source>
        <dbReference type="EMBL" id="MFC3852437.1"/>
    </source>
</evidence>
<name>A0ABV7ZYF4_9GAMM</name>
<reference evidence="2" key="1">
    <citation type="journal article" date="2019" name="Int. J. Syst. Evol. Microbiol.">
        <title>The Global Catalogue of Microorganisms (GCM) 10K type strain sequencing project: providing services to taxonomists for standard genome sequencing and annotation.</title>
        <authorList>
            <consortium name="The Broad Institute Genomics Platform"/>
            <consortium name="The Broad Institute Genome Sequencing Center for Infectious Disease"/>
            <person name="Wu L."/>
            <person name="Ma J."/>
        </authorList>
    </citation>
    <scope>NUCLEOTIDE SEQUENCE [LARGE SCALE GENOMIC DNA]</scope>
    <source>
        <strain evidence="2">IBRC 10765</strain>
    </source>
</reference>
<organism evidence="1 2">
    <name type="scientific">Saccharospirillum mangrovi</name>
    <dbReference type="NCBI Taxonomy" id="2161747"/>
    <lineage>
        <taxon>Bacteria</taxon>
        <taxon>Pseudomonadati</taxon>
        <taxon>Pseudomonadota</taxon>
        <taxon>Gammaproteobacteria</taxon>
        <taxon>Oceanospirillales</taxon>
        <taxon>Saccharospirillaceae</taxon>
        <taxon>Saccharospirillum</taxon>
    </lineage>
</organism>
<keyword evidence="2" id="KW-1185">Reference proteome</keyword>
<dbReference type="Proteomes" id="UP001595617">
    <property type="component" value="Unassembled WGS sequence"/>
</dbReference>
<dbReference type="RefSeq" id="WP_380694563.1">
    <property type="nucleotide sequence ID" value="NZ_JBHRYR010000002.1"/>
</dbReference>
<dbReference type="InterPro" id="IPR035965">
    <property type="entry name" value="PAS-like_dom_sf"/>
</dbReference>
<protein>
    <recommendedName>
        <fullName evidence="3">PAS domain-containing protein</fullName>
    </recommendedName>
</protein>
<comment type="caution">
    <text evidence="1">The sequence shown here is derived from an EMBL/GenBank/DDBJ whole genome shotgun (WGS) entry which is preliminary data.</text>
</comment>
<gene>
    <name evidence="1" type="ORF">ACFOOG_06280</name>
</gene>
<sequence>MSTASVLWMLQPSAATEPLARHLTALSCPVFTALQESVALNIIERQTVGVLVTGHPQKPQLSQEFFHTVRQQAPWLSHVVINESDQKTVPETLPVYAALTSPIAGDYLLSALEGAMAYYDLQARHHRLSDELLHVEHTLLTHHAQHAQATQLPPILAANALLDALPVGVLQISEEGVVLEANALATQWLGAHTPIVGTKARKILPEGLLDLPLSEGAHCLIGKVPCFAIHTRSSTKRQATQHLLTLIPHRA</sequence>
<accession>A0ABV7ZYF4</accession>
<evidence type="ECO:0008006" key="3">
    <source>
        <dbReference type="Google" id="ProtNLM"/>
    </source>
</evidence>
<dbReference type="SUPFAM" id="SSF55785">
    <property type="entry name" value="PYP-like sensor domain (PAS domain)"/>
    <property type="match status" value="1"/>
</dbReference>
<evidence type="ECO:0000313" key="2">
    <source>
        <dbReference type="Proteomes" id="UP001595617"/>
    </source>
</evidence>
<dbReference type="EMBL" id="JBHRYR010000002">
    <property type="protein sequence ID" value="MFC3852437.1"/>
    <property type="molecule type" value="Genomic_DNA"/>
</dbReference>